<feature type="transmembrane region" description="Helical" evidence="5">
    <location>
        <begin position="338"/>
        <end position="364"/>
    </location>
</feature>
<feature type="transmembrane region" description="Helical" evidence="5">
    <location>
        <begin position="489"/>
        <end position="512"/>
    </location>
</feature>
<evidence type="ECO:0000256" key="4">
    <source>
        <dbReference type="ARBA" id="ARBA00023136"/>
    </source>
</evidence>
<dbReference type="Pfam" id="PF07690">
    <property type="entry name" value="MFS_1"/>
    <property type="match status" value="1"/>
</dbReference>
<evidence type="ECO:0000256" key="1">
    <source>
        <dbReference type="ARBA" id="ARBA00004141"/>
    </source>
</evidence>
<dbReference type="EMBL" id="CAJPDQ010000011">
    <property type="protein sequence ID" value="CAF9916607.1"/>
    <property type="molecule type" value="Genomic_DNA"/>
</dbReference>
<dbReference type="InterPro" id="IPR011701">
    <property type="entry name" value="MFS"/>
</dbReference>
<protein>
    <recommendedName>
        <fullName evidence="8">Major facilitator superfamily (MFS) profile domain-containing protein</fullName>
    </recommendedName>
</protein>
<dbReference type="InterPro" id="IPR036259">
    <property type="entry name" value="MFS_trans_sf"/>
</dbReference>
<feature type="transmembrane region" description="Helical" evidence="5">
    <location>
        <begin position="384"/>
        <end position="403"/>
    </location>
</feature>
<dbReference type="SUPFAM" id="SSF103473">
    <property type="entry name" value="MFS general substrate transporter"/>
    <property type="match status" value="1"/>
</dbReference>
<organism evidence="6 7">
    <name type="scientific">Gomphillus americanus</name>
    <dbReference type="NCBI Taxonomy" id="1940652"/>
    <lineage>
        <taxon>Eukaryota</taxon>
        <taxon>Fungi</taxon>
        <taxon>Dikarya</taxon>
        <taxon>Ascomycota</taxon>
        <taxon>Pezizomycotina</taxon>
        <taxon>Lecanoromycetes</taxon>
        <taxon>OSLEUM clade</taxon>
        <taxon>Ostropomycetidae</taxon>
        <taxon>Ostropales</taxon>
        <taxon>Graphidaceae</taxon>
        <taxon>Gomphilloideae</taxon>
        <taxon>Gomphillus</taxon>
    </lineage>
</organism>
<dbReference type="GO" id="GO:0000324">
    <property type="term" value="C:fungal-type vacuole"/>
    <property type="evidence" value="ECO:0007669"/>
    <property type="project" value="TreeGrafter"/>
</dbReference>
<feature type="transmembrane region" description="Helical" evidence="5">
    <location>
        <begin position="518"/>
        <end position="540"/>
    </location>
</feature>
<dbReference type="PANTHER" id="PTHR23502">
    <property type="entry name" value="MAJOR FACILITATOR SUPERFAMILY"/>
    <property type="match status" value="1"/>
</dbReference>
<evidence type="ECO:0000313" key="7">
    <source>
        <dbReference type="Proteomes" id="UP000664169"/>
    </source>
</evidence>
<keyword evidence="3 5" id="KW-1133">Transmembrane helix</keyword>
<evidence type="ECO:0000256" key="2">
    <source>
        <dbReference type="ARBA" id="ARBA00022692"/>
    </source>
</evidence>
<reference evidence="6" key="1">
    <citation type="submission" date="2021-03" db="EMBL/GenBank/DDBJ databases">
        <authorList>
            <person name="Tagirdzhanova G."/>
        </authorList>
    </citation>
    <scope>NUCLEOTIDE SEQUENCE</scope>
</reference>
<dbReference type="AlphaFoldDB" id="A0A8H3F5X3"/>
<dbReference type="FunFam" id="1.20.1250.20:FF:000224">
    <property type="entry name" value="MFS transporter, putative"/>
    <property type="match status" value="1"/>
</dbReference>
<feature type="transmembrane region" description="Helical" evidence="5">
    <location>
        <begin position="58"/>
        <end position="75"/>
    </location>
</feature>
<feature type="transmembrane region" description="Helical" evidence="5">
    <location>
        <begin position="95"/>
        <end position="113"/>
    </location>
</feature>
<evidence type="ECO:0000313" key="6">
    <source>
        <dbReference type="EMBL" id="CAF9916607.1"/>
    </source>
</evidence>
<evidence type="ECO:0000256" key="5">
    <source>
        <dbReference type="SAM" id="Phobius"/>
    </source>
</evidence>
<gene>
    <name evidence="6" type="ORF">GOMPHAMPRED_001057</name>
</gene>
<feature type="transmembrane region" description="Helical" evidence="5">
    <location>
        <begin position="424"/>
        <end position="443"/>
    </location>
</feature>
<keyword evidence="2 5" id="KW-0812">Transmembrane</keyword>
<name>A0A8H3F5X3_9LECA</name>
<sequence length="563" mass="63048">MSDLSTVEFLPGTRRLYDENGEILPGDEGLQKQGDIILVPQPTASPNDPLNWGLLHKIWHSALVCYIVGFTAATSNDAGSASDGINSDYGIDYSYFNTGAGVLFLGIGYWTLLSSPATHLYGRRILYLVSMTWSIIGNIWFGYVKTYNDVIWTQLLVGASESVAEAVVQLSLLDIWFEHQNGTVLGLYTLATAVGTYLGPLVAGYIADSNLGYTWIGFLGAILSGFTLVLFFFGFEETAFRRDRHFVNRGDRYLIEGVQVSDKTIGEHVVQDAERLDHNKKMITENLDLTVLERHRVSVSYSKPKTYFERIRIITPAPNLRGIGFKQFFVRLFHTLRVFTFPAVWFAGVQWGLQSSALTFYLTIQETTWYDDPYDYTDAEVGNMNIPCIIGAVIGCFYGGYLSDKFVIWATKRNKGVMESEYRLYLNLLCTAIFPTGILLFGIGSDHGWNWPVPYIGLGFIGFGYGCAGDLSITYLADSYPDMILEGMVGVAVINNTMACAFSFVASIWLNASSVTDTFIGLGVISFVILSLTVPMIYFGKSARRWTRQRYMRFLQIRDGFER</sequence>
<dbReference type="GO" id="GO:0005886">
    <property type="term" value="C:plasma membrane"/>
    <property type="evidence" value="ECO:0007669"/>
    <property type="project" value="TreeGrafter"/>
</dbReference>
<dbReference type="GO" id="GO:0022857">
    <property type="term" value="F:transmembrane transporter activity"/>
    <property type="evidence" value="ECO:0007669"/>
    <property type="project" value="InterPro"/>
</dbReference>
<feature type="transmembrane region" description="Helical" evidence="5">
    <location>
        <begin position="455"/>
        <end position="477"/>
    </location>
</feature>
<dbReference type="OrthoDB" id="5215911at2759"/>
<keyword evidence="4 5" id="KW-0472">Membrane</keyword>
<proteinExistence type="predicted"/>
<accession>A0A8H3F5X3</accession>
<dbReference type="Proteomes" id="UP000664169">
    <property type="component" value="Unassembled WGS sequence"/>
</dbReference>
<comment type="subcellular location">
    <subcellularLocation>
        <location evidence="1">Membrane</location>
        <topology evidence="1">Multi-pass membrane protein</topology>
    </subcellularLocation>
</comment>
<feature type="transmembrane region" description="Helical" evidence="5">
    <location>
        <begin position="213"/>
        <end position="235"/>
    </location>
</feature>
<feature type="transmembrane region" description="Helical" evidence="5">
    <location>
        <begin position="185"/>
        <end position="207"/>
    </location>
</feature>
<feature type="transmembrane region" description="Helical" evidence="5">
    <location>
        <begin position="125"/>
        <end position="144"/>
    </location>
</feature>
<evidence type="ECO:0008006" key="8">
    <source>
        <dbReference type="Google" id="ProtNLM"/>
    </source>
</evidence>
<dbReference type="Gene3D" id="1.20.1250.20">
    <property type="entry name" value="MFS general substrate transporter like domains"/>
    <property type="match status" value="1"/>
</dbReference>
<dbReference type="PANTHER" id="PTHR23502:SF34">
    <property type="entry name" value="PROTEIN HOL1"/>
    <property type="match status" value="1"/>
</dbReference>
<comment type="caution">
    <text evidence="6">The sequence shown here is derived from an EMBL/GenBank/DDBJ whole genome shotgun (WGS) entry which is preliminary data.</text>
</comment>
<evidence type="ECO:0000256" key="3">
    <source>
        <dbReference type="ARBA" id="ARBA00022989"/>
    </source>
</evidence>
<keyword evidence="7" id="KW-1185">Reference proteome</keyword>